<organism evidence="2 4">
    <name type="scientific">Xiamenia xianingshaonis</name>
    <dbReference type="NCBI Taxonomy" id="2682776"/>
    <lineage>
        <taxon>Bacteria</taxon>
        <taxon>Bacillati</taxon>
        <taxon>Actinomycetota</taxon>
        <taxon>Coriobacteriia</taxon>
        <taxon>Eggerthellales</taxon>
        <taxon>Eggerthellaceae</taxon>
        <taxon>Xiamenia</taxon>
    </lineage>
</organism>
<accession>A0A9E6MRL7</accession>
<dbReference type="KEGG" id="ebz:J7S26_02950"/>
<evidence type="ECO:0000313" key="1">
    <source>
        <dbReference type="EMBL" id="NHM14411.1"/>
    </source>
</evidence>
<dbReference type="AlphaFoldDB" id="A0A9E6MRL7"/>
<dbReference type="InterPro" id="IPR027417">
    <property type="entry name" value="P-loop_NTPase"/>
</dbReference>
<protein>
    <submittedName>
        <fullName evidence="2">ParA family protein</fullName>
    </submittedName>
</protein>
<name>A0A9E6MRL7_9ACTN</name>
<dbReference type="Gene3D" id="3.40.50.300">
    <property type="entry name" value="P-loop containing nucleotide triphosphate hydrolases"/>
    <property type="match status" value="1"/>
</dbReference>
<dbReference type="Proteomes" id="UP000636394">
    <property type="component" value="Unassembled WGS sequence"/>
</dbReference>
<dbReference type="EMBL" id="WPCR01000007">
    <property type="protein sequence ID" value="NHM14411.1"/>
    <property type="molecule type" value="Genomic_DNA"/>
</dbReference>
<reference evidence="2" key="2">
    <citation type="submission" date="2021-04" db="EMBL/GenBank/DDBJ databases">
        <title>Novel species in family Eggerthellaceae.</title>
        <authorList>
            <person name="Zhang G."/>
        </authorList>
    </citation>
    <scope>NUCLEOTIDE SEQUENCE</scope>
    <source>
        <strain evidence="2">Zg-886</strain>
    </source>
</reference>
<evidence type="ECO:0000313" key="4">
    <source>
        <dbReference type="Proteomes" id="UP000671910"/>
    </source>
</evidence>
<keyword evidence="3" id="KW-1185">Reference proteome</keyword>
<dbReference type="EMBL" id="CP072829">
    <property type="protein sequence ID" value="QTU84885.1"/>
    <property type="molecule type" value="Genomic_DNA"/>
</dbReference>
<dbReference type="SUPFAM" id="SSF52540">
    <property type="entry name" value="P-loop containing nucleoside triphosphate hydrolases"/>
    <property type="match status" value="1"/>
</dbReference>
<evidence type="ECO:0000313" key="2">
    <source>
        <dbReference type="EMBL" id="QTU84885.1"/>
    </source>
</evidence>
<gene>
    <name evidence="1" type="ORF">GMI68_06470</name>
    <name evidence="2" type="ORF">J7S26_02950</name>
</gene>
<dbReference type="Proteomes" id="UP000671910">
    <property type="component" value="Chromosome"/>
</dbReference>
<dbReference type="RefSeq" id="WP_166339631.1">
    <property type="nucleotide sequence ID" value="NZ_CP072829.1"/>
</dbReference>
<sequence length="244" mass="25890">MTVFETFDAASLCPVTILVGHYGTGKTNLAVNLALGAAAGGREVVVVDLDVVNPYFRASDYKELLEGHGVRLVAPVLAGTTLDGPSLSGKVAPAIQWAQDDVFGNGNARLVIIDAGGDDVGATALGRFAQLVEAAPYCLYYVVNRNRNLTQTPGEAVDVLREIEAKCRLRATAVVNNTHLSDETDEAVVAEGLPFAHAVADQSGLAVAFSTAPQSLVQKSMRFEQGSGIETVFGVRRYVRTPWE</sequence>
<evidence type="ECO:0000313" key="3">
    <source>
        <dbReference type="Proteomes" id="UP000636394"/>
    </source>
</evidence>
<proteinExistence type="predicted"/>
<reference evidence="1 3" key="1">
    <citation type="submission" date="2019-11" db="EMBL/GenBank/DDBJ databases">
        <title>Eggerthellaceae novel genus isolated from the rectal contents of marmort.</title>
        <authorList>
            <person name="Zhang G."/>
        </authorList>
    </citation>
    <scope>NUCLEOTIDE SEQUENCE [LARGE SCALE GENOMIC DNA]</scope>
    <source>
        <strain evidence="3">zg-886</strain>
        <strain evidence="1">Zg-886</strain>
    </source>
</reference>